<name>A0A845G4F9_9BURK</name>
<protein>
    <submittedName>
        <fullName evidence="1">Uncharacterized protein</fullName>
    </submittedName>
</protein>
<dbReference type="EMBL" id="WWCW01000054">
    <property type="protein sequence ID" value="MYM88741.1"/>
    <property type="molecule type" value="Genomic_DNA"/>
</dbReference>
<proteinExistence type="predicted"/>
<gene>
    <name evidence="1" type="ORF">GTP91_16355</name>
</gene>
<dbReference type="AlphaFoldDB" id="A0A845G4F9"/>
<dbReference type="RefSeq" id="WP_161097756.1">
    <property type="nucleotide sequence ID" value="NZ_WWCW01000054.1"/>
</dbReference>
<comment type="caution">
    <text evidence="1">The sequence shown here is derived from an EMBL/GenBank/DDBJ whole genome shotgun (WGS) entry which is preliminary data.</text>
</comment>
<dbReference type="Proteomes" id="UP000470302">
    <property type="component" value="Unassembled WGS sequence"/>
</dbReference>
<evidence type="ECO:0000313" key="2">
    <source>
        <dbReference type="Proteomes" id="UP000470302"/>
    </source>
</evidence>
<accession>A0A845G4F9</accession>
<evidence type="ECO:0000313" key="1">
    <source>
        <dbReference type="EMBL" id="MYM88741.1"/>
    </source>
</evidence>
<reference evidence="1 2" key="1">
    <citation type="submission" date="2020-01" db="EMBL/GenBank/DDBJ databases">
        <title>Novel species isolated from a subtropical stream in China.</title>
        <authorList>
            <person name="Lu H."/>
        </authorList>
    </citation>
    <scope>NUCLEOTIDE SEQUENCE [LARGE SCALE GENOMIC DNA]</scope>
    <source>
        <strain evidence="1 2">FT82W</strain>
    </source>
</reference>
<sequence length="209" mass="23175">MAILDLMFAVFQAFDAGEFYPDEICAPSPEERFTRPQIKAIYGVLVKNIFIALLLVTLLGCATTNHSVAPPPLSDGVWSGTLKSVMTRADDSHEDGKSDLLIASCNGVVRIWAGDGDGAYRKLGNNYVTHSYPDSHLIYFLDAAPKQPDWVEIQTYSLLEIDSETAVLQWSRAVNNRDVAKSDEGRYFFSQGTTRLRHLSQTCDGRLVP</sequence>
<organism evidence="1 2">
    <name type="scientific">Duganella vulcania</name>
    <dbReference type="NCBI Taxonomy" id="2692166"/>
    <lineage>
        <taxon>Bacteria</taxon>
        <taxon>Pseudomonadati</taxon>
        <taxon>Pseudomonadota</taxon>
        <taxon>Betaproteobacteria</taxon>
        <taxon>Burkholderiales</taxon>
        <taxon>Oxalobacteraceae</taxon>
        <taxon>Telluria group</taxon>
        <taxon>Duganella</taxon>
    </lineage>
</organism>